<name>A0A3N2D990_9MICO</name>
<dbReference type="Gene3D" id="3.40.50.1820">
    <property type="entry name" value="alpha/beta hydrolase"/>
    <property type="match status" value="1"/>
</dbReference>
<dbReference type="InterPro" id="IPR000073">
    <property type="entry name" value="AB_hydrolase_1"/>
</dbReference>
<organism evidence="3 4">
    <name type="scientific">Salana multivorans</name>
    <dbReference type="NCBI Taxonomy" id="120377"/>
    <lineage>
        <taxon>Bacteria</taxon>
        <taxon>Bacillati</taxon>
        <taxon>Actinomycetota</taxon>
        <taxon>Actinomycetes</taxon>
        <taxon>Micrococcales</taxon>
        <taxon>Beutenbergiaceae</taxon>
        <taxon>Salana</taxon>
    </lineage>
</organism>
<dbReference type="RefSeq" id="WP_123738413.1">
    <property type="nucleotide sequence ID" value="NZ_RKHQ01000001.1"/>
</dbReference>
<keyword evidence="1" id="KW-0378">Hydrolase</keyword>
<dbReference type="PRINTS" id="PR00412">
    <property type="entry name" value="EPOXHYDRLASE"/>
</dbReference>
<dbReference type="Proteomes" id="UP000275356">
    <property type="component" value="Unassembled WGS sequence"/>
</dbReference>
<dbReference type="PRINTS" id="PR00111">
    <property type="entry name" value="ABHYDROLASE"/>
</dbReference>
<feature type="domain" description="AB hydrolase-1" evidence="2">
    <location>
        <begin position="38"/>
        <end position="282"/>
    </location>
</feature>
<keyword evidence="4" id="KW-1185">Reference proteome</keyword>
<gene>
    <name evidence="3" type="ORF">EDD28_0775</name>
</gene>
<evidence type="ECO:0000256" key="1">
    <source>
        <dbReference type="ARBA" id="ARBA00022801"/>
    </source>
</evidence>
<dbReference type="EMBL" id="RKHQ01000001">
    <property type="protein sequence ID" value="ROR96198.1"/>
    <property type="molecule type" value="Genomic_DNA"/>
</dbReference>
<evidence type="ECO:0000313" key="4">
    <source>
        <dbReference type="Proteomes" id="UP000275356"/>
    </source>
</evidence>
<dbReference type="Pfam" id="PF00561">
    <property type="entry name" value="Abhydrolase_1"/>
    <property type="match status" value="1"/>
</dbReference>
<dbReference type="AlphaFoldDB" id="A0A3N2D990"/>
<evidence type="ECO:0000259" key="2">
    <source>
        <dbReference type="Pfam" id="PF00561"/>
    </source>
</evidence>
<sequence length="303" mass="32590">MKVDPASLLVAGPWEHQFVSANGSRFHVATAGDDDADLVLLLHSFPQTWYAWREQIPALAAAGRRVAAMDLRGFGSSDKPPRGHDTRSLVADVSGVIRSLGASNAVVIGHGYGGQVAWAMPAFAPTVTRAIGVVSAPHPRALRRPGTVPWHTLRSLAYAQLPSAPERRLRREWVRQLVRGWAAPGWTPDPRALDLYVNAMRQPAAAHHVLEQARWQVRSTRRPSGQAVVSALGDPVPVPVLSLHGEADRCLPPSTRDGDADYVAESLTASVIPGAGHWLPEEASEAVTEAILAFLASLPTDED</sequence>
<dbReference type="InterPro" id="IPR000639">
    <property type="entry name" value="Epox_hydrolase-like"/>
</dbReference>
<dbReference type="OrthoDB" id="2987348at2"/>
<protein>
    <submittedName>
        <fullName evidence="3">Pimeloyl-ACP methyl ester carboxylesterase</fullName>
    </submittedName>
</protein>
<dbReference type="InterPro" id="IPR029058">
    <property type="entry name" value="AB_hydrolase_fold"/>
</dbReference>
<dbReference type="GO" id="GO:0016787">
    <property type="term" value="F:hydrolase activity"/>
    <property type="evidence" value="ECO:0007669"/>
    <property type="project" value="UniProtKB-KW"/>
</dbReference>
<dbReference type="PANTHER" id="PTHR43329">
    <property type="entry name" value="EPOXIDE HYDROLASE"/>
    <property type="match status" value="1"/>
</dbReference>
<reference evidence="3 4" key="1">
    <citation type="submission" date="2018-11" db="EMBL/GenBank/DDBJ databases">
        <title>Sequencing the genomes of 1000 actinobacteria strains.</title>
        <authorList>
            <person name="Klenk H.-P."/>
        </authorList>
    </citation>
    <scope>NUCLEOTIDE SEQUENCE [LARGE SCALE GENOMIC DNA]</scope>
    <source>
        <strain evidence="3 4">DSM 13521</strain>
    </source>
</reference>
<evidence type="ECO:0000313" key="3">
    <source>
        <dbReference type="EMBL" id="ROR96198.1"/>
    </source>
</evidence>
<accession>A0A3N2D990</accession>
<proteinExistence type="predicted"/>
<comment type="caution">
    <text evidence="3">The sequence shown here is derived from an EMBL/GenBank/DDBJ whole genome shotgun (WGS) entry which is preliminary data.</text>
</comment>
<dbReference type="SUPFAM" id="SSF53474">
    <property type="entry name" value="alpha/beta-Hydrolases"/>
    <property type="match status" value="1"/>
</dbReference>